<feature type="transmembrane region" description="Helical" evidence="2">
    <location>
        <begin position="45"/>
        <end position="65"/>
    </location>
</feature>
<feature type="compositionally biased region" description="Low complexity" evidence="1">
    <location>
        <begin position="74"/>
        <end position="89"/>
    </location>
</feature>
<keyword evidence="2" id="KW-0472">Membrane</keyword>
<keyword evidence="4" id="KW-1185">Reference proteome</keyword>
<evidence type="ECO:0000256" key="2">
    <source>
        <dbReference type="SAM" id="Phobius"/>
    </source>
</evidence>
<name>A0ABN2EPP2_9ACTN</name>
<reference evidence="3 4" key="1">
    <citation type="journal article" date="2019" name="Int. J. Syst. Evol. Microbiol.">
        <title>The Global Catalogue of Microorganisms (GCM) 10K type strain sequencing project: providing services to taxonomists for standard genome sequencing and annotation.</title>
        <authorList>
            <consortium name="The Broad Institute Genomics Platform"/>
            <consortium name="The Broad Institute Genome Sequencing Center for Infectious Disease"/>
            <person name="Wu L."/>
            <person name="Ma J."/>
        </authorList>
    </citation>
    <scope>NUCLEOTIDE SEQUENCE [LARGE SCALE GENOMIC DNA]</scope>
    <source>
        <strain evidence="3 4">JCM 13929</strain>
    </source>
</reference>
<evidence type="ECO:0000313" key="3">
    <source>
        <dbReference type="EMBL" id="GAA1613969.1"/>
    </source>
</evidence>
<protein>
    <submittedName>
        <fullName evidence="3">Uncharacterized protein</fullName>
    </submittedName>
</protein>
<keyword evidence="2" id="KW-1133">Transmembrane helix</keyword>
<feature type="region of interest" description="Disordered" evidence="1">
    <location>
        <begin position="66"/>
        <end position="89"/>
    </location>
</feature>
<accession>A0ABN2EPP2</accession>
<evidence type="ECO:0000256" key="1">
    <source>
        <dbReference type="SAM" id="MobiDB-lite"/>
    </source>
</evidence>
<evidence type="ECO:0000313" key="4">
    <source>
        <dbReference type="Proteomes" id="UP001500064"/>
    </source>
</evidence>
<gene>
    <name evidence="3" type="ORF">GCM10009733_007640</name>
</gene>
<comment type="caution">
    <text evidence="3">The sequence shown here is derived from an EMBL/GenBank/DDBJ whole genome shotgun (WGS) entry which is preliminary data.</text>
</comment>
<sequence>MMGSPSAPARERRRARGVLLSVGTVAMAALTVVFLLVDLPTGDMLASVLSFFVTSITLSLTVAKLRRNRPRPPRSTSWPTTWPRISARR</sequence>
<organism evidence="3 4">
    <name type="scientific">Nonomuraea maheshkhaliensis</name>
    <dbReference type="NCBI Taxonomy" id="419590"/>
    <lineage>
        <taxon>Bacteria</taxon>
        <taxon>Bacillati</taxon>
        <taxon>Actinomycetota</taxon>
        <taxon>Actinomycetes</taxon>
        <taxon>Streptosporangiales</taxon>
        <taxon>Streptosporangiaceae</taxon>
        <taxon>Nonomuraea</taxon>
    </lineage>
</organism>
<proteinExistence type="predicted"/>
<feature type="transmembrane region" description="Helical" evidence="2">
    <location>
        <begin position="18"/>
        <end position="39"/>
    </location>
</feature>
<dbReference type="EMBL" id="BAAAMU010000003">
    <property type="protein sequence ID" value="GAA1613969.1"/>
    <property type="molecule type" value="Genomic_DNA"/>
</dbReference>
<keyword evidence="2" id="KW-0812">Transmembrane</keyword>
<dbReference type="Proteomes" id="UP001500064">
    <property type="component" value="Unassembled WGS sequence"/>
</dbReference>